<dbReference type="AlphaFoldDB" id="A0A949USZ0"/>
<evidence type="ECO:0000313" key="1">
    <source>
        <dbReference type="EMBL" id="MBV2143384.1"/>
    </source>
</evidence>
<protein>
    <submittedName>
        <fullName evidence="1">Uncharacterized protein</fullName>
    </submittedName>
</protein>
<proteinExistence type="predicted"/>
<gene>
    <name evidence="1" type="ORF">KUG47_07720</name>
</gene>
<dbReference type="Proteomes" id="UP000752297">
    <property type="component" value="Unassembled WGS sequence"/>
</dbReference>
<comment type="caution">
    <text evidence="1">The sequence shown here is derived from an EMBL/GenBank/DDBJ whole genome shotgun (WGS) entry which is preliminary data.</text>
</comment>
<evidence type="ECO:0000313" key="2">
    <source>
        <dbReference type="Proteomes" id="UP000752297"/>
    </source>
</evidence>
<accession>A0A949USZ0</accession>
<organism evidence="1 2">
    <name type="scientific">Falsochrobactrum tianjinense</name>
    <dbReference type="NCBI Taxonomy" id="2706015"/>
    <lineage>
        <taxon>Bacteria</taxon>
        <taxon>Pseudomonadati</taxon>
        <taxon>Pseudomonadota</taxon>
        <taxon>Alphaproteobacteria</taxon>
        <taxon>Hyphomicrobiales</taxon>
        <taxon>Brucellaceae</taxon>
        <taxon>Falsochrobactrum</taxon>
    </lineage>
</organism>
<sequence>MKAIFQYLANYHTKAPIESIEVVHILEIGVSCGDGSTLNAASKTGSSSSIAGNAGLVWTHGQTHTIRQNGGVVRHPDNKMPDEEYRPDGIEWRMIMPNPMHGTAPVRQVS</sequence>
<name>A0A949USZ0_9HYPH</name>
<dbReference type="RefSeq" id="WP_217677357.1">
    <property type="nucleotide sequence ID" value="NZ_JAHRVA010000002.1"/>
</dbReference>
<keyword evidence="2" id="KW-1185">Reference proteome</keyword>
<dbReference type="EMBL" id="JAHRVA010000002">
    <property type="protein sequence ID" value="MBV2143384.1"/>
    <property type="molecule type" value="Genomic_DNA"/>
</dbReference>
<reference evidence="1 2" key="1">
    <citation type="submission" date="2021-06" db="EMBL/GenBank/DDBJ databases">
        <title>Falsochrobactrum tianjin sp.nov., a new petroleum-degrading bacteria isolated from oily soils.</title>
        <authorList>
            <person name="Chen G."/>
            <person name="Chen H."/>
            <person name="Tian J."/>
            <person name="Qing J."/>
            <person name="Zhong L."/>
            <person name="Ma W."/>
            <person name="Song Y."/>
            <person name="Cui X."/>
            <person name="Yan B."/>
        </authorList>
    </citation>
    <scope>NUCLEOTIDE SEQUENCE [LARGE SCALE GENOMIC DNA]</scope>
    <source>
        <strain evidence="1 2">TDYN1</strain>
    </source>
</reference>